<evidence type="ECO:0000313" key="3">
    <source>
        <dbReference type="EMBL" id="MBR7746708.1"/>
    </source>
</evidence>
<dbReference type="SUPFAM" id="SSF56281">
    <property type="entry name" value="Metallo-hydrolase/oxidoreductase"/>
    <property type="match status" value="1"/>
</dbReference>
<reference evidence="3 4" key="1">
    <citation type="submission" date="2021-04" db="EMBL/GenBank/DDBJ databases">
        <title>novel species isolated from subtropical streams in China.</title>
        <authorList>
            <person name="Lu H."/>
        </authorList>
    </citation>
    <scope>NUCLEOTIDE SEQUENCE [LARGE SCALE GENOMIC DNA]</scope>
    <source>
        <strain evidence="3 4">BYS107W</strain>
    </source>
</reference>
<protein>
    <submittedName>
        <fullName evidence="3">MBL fold metallo-hydrolase</fullName>
    </submittedName>
</protein>
<dbReference type="EMBL" id="JAGSPM010000004">
    <property type="protein sequence ID" value="MBR7746708.1"/>
    <property type="molecule type" value="Genomic_DNA"/>
</dbReference>
<keyword evidence="4" id="KW-1185">Reference proteome</keyword>
<proteinExistence type="predicted"/>
<dbReference type="CDD" id="cd07724">
    <property type="entry name" value="POD-like_MBL-fold"/>
    <property type="match status" value="1"/>
</dbReference>
<dbReference type="InterPro" id="IPR036866">
    <property type="entry name" value="RibonucZ/Hydroxyglut_hydro"/>
</dbReference>
<dbReference type="AlphaFoldDB" id="A0A941I1S8"/>
<dbReference type="InterPro" id="IPR051682">
    <property type="entry name" value="Mito_Persulfide_Diox"/>
</dbReference>
<dbReference type="InterPro" id="IPR001279">
    <property type="entry name" value="Metallo-B-lactamas"/>
</dbReference>
<dbReference type="GO" id="GO:0046872">
    <property type="term" value="F:metal ion binding"/>
    <property type="evidence" value="ECO:0007669"/>
    <property type="project" value="UniProtKB-KW"/>
</dbReference>
<dbReference type="InterPro" id="IPR044528">
    <property type="entry name" value="POD-like_MBL-fold"/>
</dbReference>
<accession>A0A941I1S8</accession>
<keyword evidence="1" id="KW-0479">Metal-binding</keyword>
<dbReference type="RefSeq" id="WP_212684009.1">
    <property type="nucleotide sequence ID" value="NZ_JAGSPM010000004.1"/>
</dbReference>
<dbReference type="GO" id="GO:0006749">
    <property type="term" value="P:glutathione metabolic process"/>
    <property type="evidence" value="ECO:0007669"/>
    <property type="project" value="InterPro"/>
</dbReference>
<evidence type="ECO:0000259" key="2">
    <source>
        <dbReference type="SMART" id="SM00849"/>
    </source>
</evidence>
<dbReference type="GO" id="GO:0070813">
    <property type="term" value="P:hydrogen sulfide metabolic process"/>
    <property type="evidence" value="ECO:0007669"/>
    <property type="project" value="TreeGrafter"/>
</dbReference>
<sequence length="286" mass="31703">MRPQIQNFFDPSTCTVSYLVFDHVGGHAAIIDPVLDYDHKSGRSKTISADKLLHALTEQQLTLSWILETHAHADHISAAHYLQQAAGGKIAIGAHINQVQTVFKQIFHLEPAFAVDGSQFDHLFQEDEIFNIGELTAKALFVPGHTPADMAYQIDDAIFVGDTMFMPDVGTARCDFPGGDAQMLFASIKKLLSYPDETRLFMCHDYPPNGREVSFETTVFQQKKNNIHVHDGISEADFIAMRKARDATLDMPLLILPAVQINIRAGNLPPAEANGISYLKIPFNSI</sequence>
<feature type="domain" description="Metallo-beta-lactamase" evidence="2">
    <location>
        <begin position="14"/>
        <end position="204"/>
    </location>
</feature>
<evidence type="ECO:0000256" key="1">
    <source>
        <dbReference type="ARBA" id="ARBA00022723"/>
    </source>
</evidence>
<dbReference type="Proteomes" id="UP000680158">
    <property type="component" value="Unassembled WGS sequence"/>
</dbReference>
<dbReference type="SMART" id="SM00849">
    <property type="entry name" value="Lactamase_B"/>
    <property type="match status" value="1"/>
</dbReference>
<dbReference type="PANTHER" id="PTHR43084:SF1">
    <property type="entry name" value="PERSULFIDE DIOXYGENASE ETHE1, MITOCHONDRIAL"/>
    <property type="match status" value="1"/>
</dbReference>
<name>A0A941I1S8_9BURK</name>
<comment type="caution">
    <text evidence="3">The sequence shown here is derived from an EMBL/GenBank/DDBJ whole genome shotgun (WGS) entry which is preliminary data.</text>
</comment>
<dbReference type="Gene3D" id="3.60.15.10">
    <property type="entry name" value="Ribonuclease Z/Hydroxyacylglutathione hydrolase-like"/>
    <property type="match status" value="1"/>
</dbReference>
<evidence type="ECO:0000313" key="4">
    <source>
        <dbReference type="Proteomes" id="UP000680158"/>
    </source>
</evidence>
<dbReference type="PANTHER" id="PTHR43084">
    <property type="entry name" value="PERSULFIDE DIOXYGENASE ETHE1"/>
    <property type="match status" value="1"/>
</dbReference>
<gene>
    <name evidence="3" type="ORF">KDM92_08950</name>
</gene>
<dbReference type="Pfam" id="PF00753">
    <property type="entry name" value="Lactamase_B"/>
    <property type="match status" value="1"/>
</dbReference>
<dbReference type="GO" id="GO:0050313">
    <property type="term" value="F:sulfur dioxygenase activity"/>
    <property type="evidence" value="ECO:0007669"/>
    <property type="project" value="InterPro"/>
</dbReference>
<organism evidence="3 4">
    <name type="scientific">Undibacterium baiyunense</name>
    <dbReference type="NCBI Taxonomy" id="2828731"/>
    <lineage>
        <taxon>Bacteria</taxon>
        <taxon>Pseudomonadati</taxon>
        <taxon>Pseudomonadota</taxon>
        <taxon>Betaproteobacteria</taxon>
        <taxon>Burkholderiales</taxon>
        <taxon>Oxalobacteraceae</taxon>
        <taxon>Undibacterium</taxon>
    </lineage>
</organism>